<dbReference type="EMBL" id="JAAFYZ010000033">
    <property type="protein sequence ID" value="MBS2547717.1"/>
    <property type="molecule type" value="Genomic_DNA"/>
</dbReference>
<evidence type="ECO:0000256" key="1">
    <source>
        <dbReference type="SAM" id="Phobius"/>
    </source>
</evidence>
<keyword evidence="3" id="KW-1185">Reference proteome</keyword>
<dbReference type="Proteomes" id="UP000730482">
    <property type="component" value="Unassembled WGS sequence"/>
</dbReference>
<keyword evidence="1" id="KW-0472">Membrane</keyword>
<gene>
    <name evidence="2" type="ORF">KGQ19_12650</name>
</gene>
<dbReference type="PANTHER" id="PTHR35007">
    <property type="entry name" value="INTEGRAL MEMBRANE PROTEIN-RELATED"/>
    <property type="match status" value="1"/>
</dbReference>
<reference evidence="2 3" key="1">
    <citation type="submission" date="2020-02" db="EMBL/GenBank/DDBJ databases">
        <title>Acidophilic actinobacteria isolated from forest soil.</title>
        <authorList>
            <person name="Golinska P."/>
        </authorList>
    </citation>
    <scope>NUCLEOTIDE SEQUENCE [LARGE SCALE GENOMIC DNA]</scope>
    <source>
        <strain evidence="2 3">NL8</strain>
    </source>
</reference>
<evidence type="ECO:0000313" key="3">
    <source>
        <dbReference type="Proteomes" id="UP000730482"/>
    </source>
</evidence>
<comment type="caution">
    <text evidence="2">The sequence shown here is derived from an EMBL/GenBank/DDBJ whole genome shotgun (WGS) entry which is preliminary data.</text>
</comment>
<dbReference type="PANTHER" id="PTHR35007:SF1">
    <property type="entry name" value="PILUS ASSEMBLY PROTEIN"/>
    <property type="match status" value="1"/>
</dbReference>
<evidence type="ECO:0008006" key="4">
    <source>
        <dbReference type="Google" id="ProtNLM"/>
    </source>
</evidence>
<sequence length="281" mass="30431">MRELLPAPPQLGAALERLRTTEQPAAEIRGRAWTNRRVMEESLGSWLVRHVATLPGVGLPRKDLRLIGESVERFLITKVGLVLLGLAVPPYLAVVATVLGSTLPVVIPAVGGIAIAVIMWFLPDMDVKSKAARARLEFAYAAEAYLDLVALKRIGDSGTAESLEQAARVGSGWAFVLLQDALLEARLNHEPPWDGLRRLAEELDLPDAESIADIGRLSGEDGARIYETLRARALAVRTRLLNSQAERAKAATSQLDAPAALLLVIMLILVGYPLFARILSS</sequence>
<organism evidence="2 3">
    <name type="scientific">Catenulispora pinistramenti</name>
    <dbReference type="NCBI Taxonomy" id="2705254"/>
    <lineage>
        <taxon>Bacteria</taxon>
        <taxon>Bacillati</taxon>
        <taxon>Actinomycetota</taxon>
        <taxon>Actinomycetes</taxon>
        <taxon>Catenulisporales</taxon>
        <taxon>Catenulisporaceae</taxon>
        <taxon>Catenulispora</taxon>
    </lineage>
</organism>
<name>A0ABS5KNS6_9ACTN</name>
<feature type="transmembrane region" description="Helical" evidence="1">
    <location>
        <begin position="75"/>
        <end position="99"/>
    </location>
</feature>
<evidence type="ECO:0000313" key="2">
    <source>
        <dbReference type="EMBL" id="MBS2547717.1"/>
    </source>
</evidence>
<dbReference type="RefSeq" id="WP_212009297.1">
    <property type="nucleotide sequence ID" value="NZ_JAAFYZ010000033.1"/>
</dbReference>
<keyword evidence="1" id="KW-0812">Transmembrane</keyword>
<feature type="transmembrane region" description="Helical" evidence="1">
    <location>
        <begin position="105"/>
        <end position="123"/>
    </location>
</feature>
<proteinExistence type="predicted"/>
<protein>
    <recommendedName>
        <fullName evidence="4">Type II secretion system protein GspF domain-containing protein</fullName>
    </recommendedName>
</protein>
<keyword evidence="1" id="KW-1133">Transmembrane helix</keyword>
<accession>A0ABS5KNS6</accession>
<feature type="transmembrane region" description="Helical" evidence="1">
    <location>
        <begin position="257"/>
        <end position="275"/>
    </location>
</feature>